<reference evidence="2 3" key="1">
    <citation type="submission" date="2023-09" db="EMBL/GenBank/DDBJ databases">
        <authorList>
            <person name="Rey-Velasco X."/>
        </authorList>
    </citation>
    <scope>NUCLEOTIDE SEQUENCE [LARGE SCALE GENOMIC DNA]</scope>
    <source>
        <strain evidence="2 3">P117</strain>
    </source>
</reference>
<name>A0ABU2ZMX5_9ALTE</name>
<evidence type="ECO:0000313" key="2">
    <source>
        <dbReference type="EMBL" id="MDT0593393.1"/>
    </source>
</evidence>
<organism evidence="2 3">
    <name type="scientific">Glaciecola petra</name>
    <dbReference type="NCBI Taxonomy" id="3075602"/>
    <lineage>
        <taxon>Bacteria</taxon>
        <taxon>Pseudomonadati</taxon>
        <taxon>Pseudomonadota</taxon>
        <taxon>Gammaproteobacteria</taxon>
        <taxon>Alteromonadales</taxon>
        <taxon>Alteromonadaceae</taxon>
        <taxon>Glaciecola</taxon>
    </lineage>
</organism>
<dbReference type="Proteomes" id="UP001253545">
    <property type="component" value="Unassembled WGS sequence"/>
</dbReference>
<feature type="signal peptide" evidence="1">
    <location>
        <begin position="1"/>
        <end position="22"/>
    </location>
</feature>
<proteinExistence type="predicted"/>
<keyword evidence="3" id="KW-1185">Reference proteome</keyword>
<comment type="caution">
    <text evidence="2">The sequence shown here is derived from an EMBL/GenBank/DDBJ whole genome shotgun (WGS) entry which is preliminary data.</text>
</comment>
<evidence type="ECO:0000313" key="3">
    <source>
        <dbReference type="Proteomes" id="UP001253545"/>
    </source>
</evidence>
<dbReference type="RefSeq" id="WP_311366914.1">
    <property type="nucleotide sequence ID" value="NZ_JAVRHX010000001.1"/>
</dbReference>
<sequence>MKIRTIAMLAAMASASSFCAIAETQEFKFKAVDQNLETQVCLKAATEGLASAKQLVSENDINFSFFNKTVTCNGESLKSFANLYYKSAVDVNEPKVVAVRAKNANVESQLCLDALIIGEEQARQKHDLQGVEVTCNDKPLSIFVRKFERQNLTVKLAD</sequence>
<keyword evidence="1" id="KW-0732">Signal</keyword>
<accession>A0ABU2ZMX5</accession>
<evidence type="ECO:0000256" key="1">
    <source>
        <dbReference type="SAM" id="SignalP"/>
    </source>
</evidence>
<protein>
    <submittedName>
        <fullName evidence="2">DUF3718 domain-containing protein</fullName>
    </submittedName>
</protein>
<dbReference type="EMBL" id="JAVRHX010000001">
    <property type="protein sequence ID" value="MDT0593393.1"/>
    <property type="molecule type" value="Genomic_DNA"/>
</dbReference>
<gene>
    <name evidence="2" type="ORF">RM552_00880</name>
</gene>
<feature type="chain" id="PRO_5046943875" evidence="1">
    <location>
        <begin position="23"/>
        <end position="158"/>
    </location>
</feature>